<dbReference type="AlphaFoldDB" id="A0A2B3U5V1"/>
<reference evidence="1 2" key="1">
    <citation type="submission" date="2017-09" db="EMBL/GenBank/DDBJ databases">
        <title>Large-scale bioinformatics analysis of Bacillus genomes uncovers conserved roles of natural products in bacterial physiology.</title>
        <authorList>
            <consortium name="Agbiome Team Llc"/>
            <person name="Bleich R.M."/>
            <person name="Grubbs K.J."/>
            <person name="Santa Maria K.C."/>
            <person name="Allen S.E."/>
            <person name="Farag S."/>
            <person name="Shank E.A."/>
            <person name="Bowers A."/>
        </authorList>
    </citation>
    <scope>NUCLEOTIDE SEQUENCE [LARGE SCALE GENOMIC DNA]</scope>
    <source>
        <strain evidence="1 2">AFS061806</strain>
    </source>
</reference>
<sequence>MDFERIPILLKRYDFKSKMNICQHYSKDIMAIDGLVKSKELINKVLPWELETFALFSIITFKEYSERKFEDQKERKKFIEIINTIKDYIPPRLEDSKNSNKFLEYFLIVTGLNQFHIQENVGYKLYRYSYIFNFENPSINMKQQFYEKFGCSYDEFKKLGFIIQCLFTKDLNKLLVPSIYDYVFKKYNHVIKHLLIEREDYISLQEKVTKDITQYIYGFKYFYQFPFISYRQEIFLPLPHLIMQSVTSSLLFRLTEGNNALRQLFGKEVLESYILHICGLSQDFDEIIGEYPYKYKRNKKRTLDIMIRKANQCLMLDSKSMSPRVSLRDLDELDVEHTINRMVESVVQVYQHITERFQNEYYPFSVSNEFSKENIFGAVILFEDSYIRRELIMNRVAEKLEIDSEGEDYKYLCSNVKLISLYELETMIFQKENVFQLLENNSCSEEKWFDFTFIDYSKTENAGVIEEISRTSASMREVLVDFAEGLVEEGLITK</sequence>
<comment type="caution">
    <text evidence="1">The sequence shown here is derived from an EMBL/GenBank/DDBJ whole genome shotgun (WGS) entry which is preliminary data.</text>
</comment>
<accession>A0A2B3U5V1</accession>
<proteinExistence type="predicted"/>
<dbReference type="EMBL" id="NVDG01000023">
    <property type="protein sequence ID" value="PFU42225.1"/>
    <property type="molecule type" value="Genomic_DNA"/>
</dbReference>
<dbReference type="Proteomes" id="UP000224076">
    <property type="component" value="Unassembled WGS sequence"/>
</dbReference>
<protein>
    <submittedName>
        <fullName evidence="1">Uncharacterized protein</fullName>
    </submittedName>
</protein>
<gene>
    <name evidence="1" type="ORF">COK86_13685</name>
</gene>
<name>A0A2B3U5V1_BACCE</name>
<dbReference type="RefSeq" id="WP_098665775.1">
    <property type="nucleotide sequence ID" value="NZ_NVDG01000023.1"/>
</dbReference>
<organism evidence="1 2">
    <name type="scientific">Bacillus cereus</name>
    <dbReference type="NCBI Taxonomy" id="1396"/>
    <lineage>
        <taxon>Bacteria</taxon>
        <taxon>Bacillati</taxon>
        <taxon>Bacillota</taxon>
        <taxon>Bacilli</taxon>
        <taxon>Bacillales</taxon>
        <taxon>Bacillaceae</taxon>
        <taxon>Bacillus</taxon>
        <taxon>Bacillus cereus group</taxon>
    </lineage>
</organism>
<evidence type="ECO:0000313" key="2">
    <source>
        <dbReference type="Proteomes" id="UP000224076"/>
    </source>
</evidence>
<evidence type="ECO:0000313" key="1">
    <source>
        <dbReference type="EMBL" id="PFU42225.1"/>
    </source>
</evidence>